<dbReference type="Proteomes" id="UP000244992">
    <property type="component" value="Chromosome I"/>
</dbReference>
<protein>
    <submittedName>
        <fullName evidence="1">Transposase</fullName>
    </submittedName>
</protein>
<accession>A0A2U3R6H9</accession>
<dbReference type="EMBL" id="LS398547">
    <property type="protein sequence ID" value="SPR10114.1"/>
    <property type="molecule type" value="Genomic_DNA"/>
</dbReference>
<evidence type="ECO:0000313" key="2">
    <source>
        <dbReference type="EMBL" id="SPR10114.1"/>
    </source>
</evidence>
<dbReference type="Proteomes" id="UP000244960">
    <property type="component" value="Chromosome I"/>
</dbReference>
<reference evidence="3 4" key="2">
    <citation type="submission" date="2018-03" db="EMBL/GenBank/DDBJ databases">
        <authorList>
            <person name="Batty M. E."/>
            <person name="Batty M E."/>
        </authorList>
    </citation>
    <scope>NUCLEOTIDE SEQUENCE [LARGE SCALE GENOMIC DNA]</scope>
</reference>
<dbReference type="GeneID" id="89460513"/>
<evidence type="ECO:0000313" key="3">
    <source>
        <dbReference type="Proteomes" id="UP000244960"/>
    </source>
</evidence>
<evidence type="ECO:0000313" key="4">
    <source>
        <dbReference type="Proteomes" id="UP000244992"/>
    </source>
</evidence>
<evidence type="ECO:0000313" key="1">
    <source>
        <dbReference type="EMBL" id="SPR08815.1"/>
    </source>
</evidence>
<name>A0A2U3R6H9_ORITS</name>
<proteinExistence type="predicted"/>
<sequence length="41" mass="5013">MKKCIIVVYYLIGNFCKIYQERERNRLIPSIIKETEMESYP</sequence>
<dbReference type="EMBL" id="LS398550">
    <property type="protein sequence ID" value="SPR08815.1"/>
    <property type="molecule type" value="Genomic_DNA"/>
</dbReference>
<dbReference type="RefSeq" id="WP_269459213.1">
    <property type="nucleotide sequence ID" value="NZ_LS398552.1"/>
</dbReference>
<reference evidence="1" key="1">
    <citation type="submission" date="2018-03" db="EMBL/GenBank/DDBJ databases">
        <authorList>
            <person name="Keele B.F."/>
        </authorList>
    </citation>
    <scope>NUCLEOTIDE SEQUENCE [LARGE SCALE GENOMIC DNA]</scope>
    <source>
        <strain evidence="1">Kato</strain>
        <strain evidence="2">UT176</strain>
    </source>
</reference>
<organism evidence="1 4">
    <name type="scientific">Orientia tsutsugamushi</name>
    <name type="common">Rickettsia tsutsugamushi</name>
    <dbReference type="NCBI Taxonomy" id="784"/>
    <lineage>
        <taxon>Bacteria</taxon>
        <taxon>Pseudomonadati</taxon>
        <taxon>Pseudomonadota</taxon>
        <taxon>Alphaproteobacteria</taxon>
        <taxon>Rickettsiales</taxon>
        <taxon>Rickettsiaceae</taxon>
        <taxon>Rickettsieae</taxon>
        <taxon>Orientia</taxon>
    </lineage>
</organism>
<gene>
    <name evidence="1" type="ORF">KATO_01366</name>
    <name evidence="2" type="ORF">UT176_01668</name>
</gene>
<dbReference type="AlphaFoldDB" id="A0A2U3R6H9"/>